<dbReference type="AlphaFoldDB" id="A0A7H8QQK9"/>
<feature type="compositionally biased region" description="Low complexity" evidence="1">
    <location>
        <begin position="34"/>
        <end position="48"/>
    </location>
</feature>
<dbReference type="Proteomes" id="UP000509510">
    <property type="component" value="Chromosome II"/>
</dbReference>
<dbReference type="RefSeq" id="XP_035342304.1">
    <property type="nucleotide sequence ID" value="XM_035486411.1"/>
</dbReference>
<dbReference type="EMBL" id="CP055899">
    <property type="protein sequence ID" value="QKX56126.1"/>
    <property type="molecule type" value="Genomic_DNA"/>
</dbReference>
<keyword evidence="3" id="KW-1185">Reference proteome</keyword>
<proteinExistence type="predicted"/>
<reference evidence="3" key="1">
    <citation type="submission" date="2020-06" db="EMBL/GenBank/DDBJ databases">
        <title>A chromosome-scale genome assembly of Talaromyces rugulosus W13939.</title>
        <authorList>
            <person name="Wang B."/>
            <person name="Guo L."/>
            <person name="Ye K."/>
            <person name="Wang L."/>
        </authorList>
    </citation>
    <scope>NUCLEOTIDE SEQUENCE [LARGE SCALE GENOMIC DNA]</scope>
    <source>
        <strain evidence="3">W13939</strain>
    </source>
</reference>
<protein>
    <submittedName>
        <fullName evidence="2">Uncharacterized protein</fullName>
    </submittedName>
</protein>
<gene>
    <name evidence="2" type="ORF">TRUGW13939_03226</name>
</gene>
<dbReference type="OrthoDB" id="4525395at2759"/>
<evidence type="ECO:0000313" key="2">
    <source>
        <dbReference type="EMBL" id="QKX56126.1"/>
    </source>
</evidence>
<dbReference type="GeneID" id="55990731"/>
<accession>A0A7H8QQK9</accession>
<evidence type="ECO:0000256" key="1">
    <source>
        <dbReference type="SAM" id="MobiDB-lite"/>
    </source>
</evidence>
<feature type="region of interest" description="Disordered" evidence="1">
    <location>
        <begin position="1"/>
        <end position="69"/>
    </location>
</feature>
<name>A0A7H8QQK9_TALRU</name>
<feature type="compositionally biased region" description="Low complexity" evidence="1">
    <location>
        <begin position="56"/>
        <end position="69"/>
    </location>
</feature>
<evidence type="ECO:0000313" key="3">
    <source>
        <dbReference type="Proteomes" id="UP000509510"/>
    </source>
</evidence>
<sequence length="413" mass="45331">MPASASPGHTKVKDHTVDLPLAVRMAERSITPLTTSTTSTSSGDRTPTSGGGGERSPTTSIGGSILSTSSKGLTVDEMLEMYPKQHVEWAIHSPDYVGARNRRVKKYDDMIARGSNVELAARARDEFLARTPSEPPIDPGEPADLDPEVLRRIRVLKYMYRGCRVVRPATILDLDPSTIFPETAVNRDAVLSAYRRGDLNVVPGQATVWFAGNLVAGPLPSSGFTEDYLAKNIPGWREKYGHGHVWTENPHEGTHRQRKCEGTMPAIDEIWAHVFSIRARLIGETDFVTINNILDDTGSSYLELLTDDCFDLGLTETYSGWKPDVSLKISSHEKIKRHSIMVEAQLLLDGEPFGPVLCVRATISPVDGGELERCSGMAFRRNLFTATSPYGGGDLHLSDFKKGVTRSLRGDPQ</sequence>
<dbReference type="KEGG" id="trg:TRUGW13939_03226"/>
<organism evidence="2 3">
    <name type="scientific">Talaromyces rugulosus</name>
    <name type="common">Penicillium rugulosum</name>
    <dbReference type="NCBI Taxonomy" id="121627"/>
    <lineage>
        <taxon>Eukaryota</taxon>
        <taxon>Fungi</taxon>
        <taxon>Dikarya</taxon>
        <taxon>Ascomycota</taxon>
        <taxon>Pezizomycotina</taxon>
        <taxon>Eurotiomycetes</taxon>
        <taxon>Eurotiomycetidae</taxon>
        <taxon>Eurotiales</taxon>
        <taxon>Trichocomaceae</taxon>
        <taxon>Talaromyces</taxon>
        <taxon>Talaromyces sect. Islandici</taxon>
    </lineage>
</organism>